<gene>
    <name evidence="6" type="primary">yjbJ</name>
    <name evidence="6" type="ordered locus">TMO_2199</name>
</gene>
<comment type="similarity">
    <text evidence="2">Belongs to the virb1 family.</text>
</comment>
<evidence type="ECO:0000256" key="3">
    <source>
        <dbReference type="SAM" id="MobiDB-lite"/>
    </source>
</evidence>
<dbReference type="PANTHER" id="PTHR37423:SF2">
    <property type="entry name" value="MEMBRANE-BOUND LYTIC MUREIN TRANSGLYCOSYLASE C"/>
    <property type="match status" value="1"/>
</dbReference>
<dbReference type="HOGENOM" id="CLU_077897_0_1_5"/>
<dbReference type="RefSeq" id="WP_014745714.1">
    <property type="nucleotide sequence ID" value="NC_017956.1"/>
</dbReference>
<dbReference type="CDD" id="cd00254">
    <property type="entry name" value="LT-like"/>
    <property type="match status" value="1"/>
</dbReference>
<evidence type="ECO:0000313" key="7">
    <source>
        <dbReference type="Proteomes" id="UP000005258"/>
    </source>
</evidence>
<feature type="compositionally biased region" description="Low complexity" evidence="3">
    <location>
        <begin position="257"/>
        <end position="271"/>
    </location>
</feature>
<keyword evidence="4" id="KW-0732">Signal</keyword>
<feature type="domain" description="Transglycosylase SLT" evidence="5">
    <location>
        <begin position="70"/>
        <end position="169"/>
    </location>
</feature>
<feature type="chain" id="PRO_5003679562" evidence="4">
    <location>
        <begin position="30"/>
        <end position="303"/>
    </location>
</feature>
<organism evidence="6 7">
    <name type="scientific">Tistrella mobilis (strain KA081020-065)</name>
    <dbReference type="NCBI Taxonomy" id="1110502"/>
    <lineage>
        <taxon>Bacteria</taxon>
        <taxon>Pseudomonadati</taxon>
        <taxon>Pseudomonadota</taxon>
        <taxon>Alphaproteobacteria</taxon>
        <taxon>Geminicoccales</taxon>
        <taxon>Geminicoccaceae</taxon>
        <taxon>Tistrella</taxon>
    </lineage>
</organism>
<proteinExistence type="inferred from homology"/>
<protein>
    <submittedName>
        <fullName evidence="6">Lytic transglycosylase, catalytic</fullName>
    </submittedName>
</protein>
<dbReference type="eggNOG" id="COG0741">
    <property type="taxonomic scope" value="Bacteria"/>
</dbReference>
<evidence type="ECO:0000256" key="1">
    <source>
        <dbReference type="ARBA" id="ARBA00007734"/>
    </source>
</evidence>
<keyword evidence="7" id="KW-1185">Reference proteome</keyword>
<evidence type="ECO:0000256" key="2">
    <source>
        <dbReference type="ARBA" id="ARBA00009387"/>
    </source>
</evidence>
<evidence type="ECO:0000313" key="6">
    <source>
        <dbReference type="EMBL" id="AFK54037.1"/>
    </source>
</evidence>
<comment type="similarity">
    <text evidence="1">Belongs to the transglycosylase Slt family.</text>
</comment>
<evidence type="ECO:0000256" key="4">
    <source>
        <dbReference type="SAM" id="SignalP"/>
    </source>
</evidence>
<dbReference type="Pfam" id="PF01464">
    <property type="entry name" value="SLT"/>
    <property type="match status" value="1"/>
</dbReference>
<dbReference type="Gene3D" id="1.10.530.10">
    <property type="match status" value="1"/>
</dbReference>
<dbReference type="STRING" id="1110502.TMO_2199"/>
<feature type="compositionally biased region" description="Polar residues" evidence="3">
    <location>
        <begin position="272"/>
        <end position="287"/>
    </location>
</feature>
<dbReference type="InterPro" id="IPR023346">
    <property type="entry name" value="Lysozyme-like_dom_sf"/>
</dbReference>
<feature type="signal peptide" evidence="4">
    <location>
        <begin position="1"/>
        <end position="29"/>
    </location>
</feature>
<accession>I3TMP9</accession>
<sequence length="303" mass="31261">MRSPLLSPLFAAVASAALMLLVGLAPSSAEPINPVAYSPLSSTVSPGAPVVESPPPVRAVPGNSYAAFVAEASHRFGVPESWIRAVMRVESAGDPSATSHKGAMGLMQVMPQTWAELRARYGFGANAYDPRESILAGAAYLREMHDRYGTVEGMLAAYNAGPGRYDDYLTRGRPLPWETQNYVAMIAPVIGGAVFPMSAGAPVARVTNPLAAPIFVSRAGSLGPSAVQTAAVPGGALTAEEAQFMATLTARSASLGAPSARNPAANPSATAVQTERTASANELQPASPSGGLFVPRSQPEPHP</sequence>
<dbReference type="KEGG" id="tmo:TMO_2199"/>
<dbReference type="EMBL" id="CP003236">
    <property type="protein sequence ID" value="AFK54037.1"/>
    <property type="molecule type" value="Genomic_DNA"/>
</dbReference>
<reference evidence="6 7" key="1">
    <citation type="journal article" date="2012" name="J. Am. Chem. Soc.">
        <title>Bacterial biosynthesis and maturation of the didemnin anti-cancer agents.</title>
        <authorList>
            <person name="Xu Y."/>
            <person name="Kersten R.D."/>
            <person name="Nam S.J."/>
            <person name="Lu L."/>
            <person name="Al-Suwailem A.M."/>
            <person name="Zheng H."/>
            <person name="Fenical W."/>
            <person name="Dorrestein P.C."/>
            <person name="Moore B.S."/>
            <person name="Qian P.Y."/>
        </authorList>
    </citation>
    <scope>NUCLEOTIDE SEQUENCE [LARGE SCALE GENOMIC DNA]</scope>
    <source>
        <strain evidence="6 7">KA081020-065</strain>
    </source>
</reference>
<dbReference type="SUPFAM" id="SSF53955">
    <property type="entry name" value="Lysozyme-like"/>
    <property type="match status" value="1"/>
</dbReference>
<dbReference type="PANTHER" id="PTHR37423">
    <property type="entry name" value="SOLUBLE LYTIC MUREIN TRANSGLYCOSYLASE-RELATED"/>
    <property type="match status" value="1"/>
</dbReference>
<dbReference type="Proteomes" id="UP000005258">
    <property type="component" value="Chromosome"/>
</dbReference>
<dbReference type="AlphaFoldDB" id="I3TMP9"/>
<name>I3TMP9_TISMK</name>
<dbReference type="PATRIC" id="fig|1110502.3.peg.2263"/>
<dbReference type="InterPro" id="IPR008258">
    <property type="entry name" value="Transglycosylase_SLT_dom_1"/>
</dbReference>
<feature type="region of interest" description="Disordered" evidence="3">
    <location>
        <begin position="256"/>
        <end position="303"/>
    </location>
</feature>
<evidence type="ECO:0000259" key="5">
    <source>
        <dbReference type="Pfam" id="PF01464"/>
    </source>
</evidence>